<organism evidence="2">
    <name type="scientific">viral metagenome</name>
    <dbReference type="NCBI Taxonomy" id="1070528"/>
    <lineage>
        <taxon>unclassified sequences</taxon>
        <taxon>metagenomes</taxon>
        <taxon>organismal metagenomes</taxon>
    </lineage>
</organism>
<proteinExistence type="predicted"/>
<evidence type="ECO:0000256" key="1">
    <source>
        <dbReference type="SAM" id="MobiDB-lite"/>
    </source>
</evidence>
<name>A0A6M3KDP1_9ZZZZ</name>
<dbReference type="AlphaFoldDB" id="A0A6M3KDP1"/>
<gene>
    <name evidence="2" type="ORF">MM415A00834_0012</name>
</gene>
<feature type="region of interest" description="Disordered" evidence="1">
    <location>
        <begin position="107"/>
        <end position="128"/>
    </location>
</feature>
<sequence length="414" mass="45695">MAFPEGWTAIGEKLTPDQKKFATYRQLGGTAFYDKWLAMGKPATPKEETPYEAPAVKRIREEKEAKGALPYPDEQGNYVNYPPGKVTMANDKVITLEEYKKSQELDIPDALSPGLPGTPAGYTGSDENDYWDQGVPPPNGKFSYKDGAGRIMVWNGIDNYIQGGFDASAVYQGEETKNVPPPNGVYQYDDGTGRIMVWDGQNSYIQGGFDPTKIYVDPGKKEAEQARLDREDRQFYEKLAQDREFALQEKQMGMAQLEQQRQQRLAELSANPMSWLQYAAEAGTMPGIQPWMLPLMPQQYSELGAGAAVPGYVQGPASKAYDEFQTGLQAKLGGGLEMGTSYNPAPLPGPVSMSGMPNLTPMSMQYWARMNPSSQSQYLGYEKARTGQTPEDTLSRMRAGAAPSGKFGGLSWKR</sequence>
<reference evidence="2" key="1">
    <citation type="submission" date="2020-03" db="EMBL/GenBank/DDBJ databases">
        <title>The deep terrestrial virosphere.</title>
        <authorList>
            <person name="Holmfeldt K."/>
            <person name="Nilsson E."/>
            <person name="Simone D."/>
            <person name="Lopez-Fernandez M."/>
            <person name="Wu X."/>
            <person name="de Brujin I."/>
            <person name="Lundin D."/>
            <person name="Andersson A."/>
            <person name="Bertilsson S."/>
            <person name="Dopson M."/>
        </authorList>
    </citation>
    <scope>NUCLEOTIDE SEQUENCE</scope>
    <source>
        <strain evidence="2">MM415A00834</strain>
    </source>
</reference>
<protein>
    <submittedName>
        <fullName evidence="2">Uncharacterized protein</fullName>
    </submittedName>
</protein>
<evidence type="ECO:0000313" key="2">
    <source>
        <dbReference type="EMBL" id="QJA79754.1"/>
    </source>
</evidence>
<accession>A0A6M3KDP1</accession>
<dbReference type="EMBL" id="MT142393">
    <property type="protein sequence ID" value="QJA79754.1"/>
    <property type="molecule type" value="Genomic_DNA"/>
</dbReference>
<feature type="region of interest" description="Disordered" evidence="1">
    <location>
        <begin position="378"/>
        <end position="414"/>
    </location>
</feature>